<proteinExistence type="predicted"/>
<dbReference type="InParanoid" id="A0A482X847"/>
<feature type="region of interest" description="Disordered" evidence="1">
    <location>
        <begin position="1"/>
        <end position="23"/>
    </location>
</feature>
<evidence type="ECO:0000256" key="1">
    <source>
        <dbReference type="SAM" id="MobiDB-lite"/>
    </source>
</evidence>
<feature type="region of interest" description="Disordered" evidence="1">
    <location>
        <begin position="290"/>
        <end position="319"/>
    </location>
</feature>
<comment type="caution">
    <text evidence="2">The sequence shown here is derived from an EMBL/GenBank/DDBJ whole genome shotgun (WGS) entry which is preliminary data.</text>
</comment>
<evidence type="ECO:0000313" key="3">
    <source>
        <dbReference type="Proteomes" id="UP000291343"/>
    </source>
</evidence>
<feature type="compositionally biased region" description="Polar residues" evidence="1">
    <location>
        <begin position="290"/>
        <end position="309"/>
    </location>
</feature>
<feature type="compositionally biased region" description="Acidic residues" evidence="1">
    <location>
        <begin position="210"/>
        <end position="228"/>
    </location>
</feature>
<gene>
    <name evidence="2" type="ORF">LSTR_LSTR005329</name>
</gene>
<reference evidence="2 3" key="1">
    <citation type="journal article" date="2017" name="Gigascience">
        <title>Genome sequence of the small brown planthopper, Laodelphax striatellus.</title>
        <authorList>
            <person name="Zhu J."/>
            <person name="Jiang F."/>
            <person name="Wang X."/>
            <person name="Yang P."/>
            <person name="Bao Y."/>
            <person name="Zhao W."/>
            <person name="Wang W."/>
            <person name="Lu H."/>
            <person name="Wang Q."/>
            <person name="Cui N."/>
            <person name="Li J."/>
            <person name="Chen X."/>
            <person name="Luo L."/>
            <person name="Yu J."/>
            <person name="Kang L."/>
            <person name="Cui F."/>
        </authorList>
    </citation>
    <scope>NUCLEOTIDE SEQUENCE [LARGE SCALE GENOMIC DNA]</scope>
    <source>
        <strain evidence="2">Lst14</strain>
    </source>
</reference>
<keyword evidence="3" id="KW-1185">Reference proteome</keyword>
<sequence length="372" mass="41570">MAEEEAQAEQRNTGTRKSSANESFDYGAYGAGLGDYDEGAGDKGGKRVQIVLEEDSSKFKPELYTFRRTDPKGVARGPPFWVLTDHLIAVIWNLFKVPAAEEPIGISQLQWALEFLRSIRDDTGEYPSYVQISISQLEDRLLELYASVPFFTEEPEQAEEEQAPATKAEEEVSDGEEGEEEEGEEGEEDGDESGEPKKKKKKKKAKSGEEGEEGEEEEEDEEEAEEEEQVKQTFGSLVEIDRPSMSTKRISEKIKVPEMHKDLAASVTLKDIMAKAPKKPMGKDEVQEFLTTKKSGQSIKSGSNSQTKVSAYPPPGASQGEMLKFLNSLRKEQTDRINIELKQLDKIDEFMKDVQTGNCAMGENAIKALYDR</sequence>
<dbReference type="OrthoDB" id="6578444at2759"/>
<feature type="compositionally biased region" description="Polar residues" evidence="1">
    <location>
        <begin position="9"/>
        <end position="22"/>
    </location>
</feature>
<dbReference type="Proteomes" id="UP000291343">
    <property type="component" value="Unassembled WGS sequence"/>
</dbReference>
<name>A0A482X847_LAOST</name>
<protein>
    <submittedName>
        <fullName evidence="2">Uncharacterized protein</fullName>
    </submittedName>
</protein>
<dbReference type="AlphaFoldDB" id="A0A482X847"/>
<feature type="compositionally biased region" description="Acidic residues" evidence="1">
    <location>
        <begin position="171"/>
        <end position="193"/>
    </location>
</feature>
<accession>A0A482X847</accession>
<dbReference type="EMBL" id="QKKF02016138">
    <property type="protein sequence ID" value="RZF41867.1"/>
    <property type="molecule type" value="Genomic_DNA"/>
</dbReference>
<feature type="region of interest" description="Disordered" evidence="1">
    <location>
        <begin position="154"/>
        <end position="253"/>
    </location>
</feature>
<evidence type="ECO:0000313" key="2">
    <source>
        <dbReference type="EMBL" id="RZF41867.1"/>
    </source>
</evidence>
<organism evidence="2 3">
    <name type="scientific">Laodelphax striatellus</name>
    <name type="common">Small brown planthopper</name>
    <name type="synonym">Delphax striatella</name>
    <dbReference type="NCBI Taxonomy" id="195883"/>
    <lineage>
        <taxon>Eukaryota</taxon>
        <taxon>Metazoa</taxon>
        <taxon>Ecdysozoa</taxon>
        <taxon>Arthropoda</taxon>
        <taxon>Hexapoda</taxon>
        <taxon>Insecta</taxon>
        <taxon>Pterygota</taxon>
        <taxon>Neoptera</taxon>
        <taxon>Paraneoptera</taxon>
        <taxon>Hemiptera</taxon>
        <taxon>Auchenorrhyncha</taxon>
        <taxon>Fulgoroidea</taxon>
        <taxon>Delphacidae</taxon>
        <taxon>Criomorphinae</taxon>
        <taxon>Laodelphax</taxon>
    </lineage>
</organism>